<evidence type="ECO:0000256" key="5">
    <source>
        <dbReference type="RuleBase" id="RU365036"/>
    </source>
</evidence>
<evidence type="ECO:0000313" key="7">
    <source>
        <dbReference type="Proteomes" id="UP000326198"/>
    </source>
</evidence>
<dbReference type="GO" id="GO:0004587">
    <property type="term" value="F:ornithine aminotransferase activity"/>
    <property type="evidence" value="ECO:0007669"/>
    <property type="project" value="UniProtKB-EC"/>
</dbReference>
<dbReference type="Pfam" id="PF00202">
    <property type="entry name" value="Aminotran_3"/>
    <property type="match status" value="1"/>
</dbReference>
<comment type="catalytic activity">
    <reaction evidence="5">
        <text>a 2-oxocarboxylate + L-ornithine = L-glutamate 5-semialdehyde + an L-alpha-amino acid</text>
        <dbReference type="Rhea" id="RHEA:13877"/>
        <dbReference type="ChEBI" id="CHEBI:35179"/>
        <dbReference type="ChEBI" id="CHEBI:46911"/>
        <dbReference type="ChEBI" id="CHEBI:58066"/>
        <dbReference type="ChEBI" id="CHEBI:59869"/>
        <dbReference type="EC" id="2.6.1.13"/>
    </reaction>
</comment>
<comment type="cofactor">
    <cofactor evidence="1 5">
        <name>pyridoxal 5'-phosphate</name>
        <dbReference type="ChEBI" id="CHEBI:597326"/>
    </cofactor>
</comment>
<accession>A0A5N7AQ66</accession>
<sequence length="450" mass="48571">MISKKGEPLSGATEELLAMEEAYTAGGFGPTPGFIVSASGSTMIDIDGKEILDFASTMSAVNLGHCNPVVTGAVVESIQRITQANIATHTNTWPPLAKALCHKLGYHKVAAMVSGAEAADSAVKIACKWGIVRKGILPADVLVLGCSDNYHGLTSGIWPIMNPGCGQEGMSLFSRYGISSKSITNRSPTTGGLLRYGHVEDFESVLREMHHLVAGIIMEPIHGTLRTFEEEINFAIGVRRLCTKYNILFISDEVRMGSAKTGKFLCSDWLGPENKPDIVTLGKSITGGVYPASYVLGFNETMNLVQPNQIASTYAMSPAANAATLAALGIYEDTHILERATAIQNRWNEVAARWNHPFIDYCTARGADLGIVIKMGVSNVTPRRIARLAYQKGVLIYPQNPRLRLSVALTITDDELDKGLRILTEVMDEIASYDDIPGSTHTVEHIAAGF</sequence>
<evidence type="ECO:0000256" key="4">
    <source>
        <dbReference type="RuleBase" id="RU003560"/>
    </source>
</evidence>
<evidence type="ECO:0000256" key="2">
    <source>
        <dbReference type="ARBA" id="ARBA00008954"/>
    </source>
</evidence>
<keyword evidence="5" id="KW-0032">Aminotransferase</keyword>
<name>A0A5N7AQ66_9EURO</name>
<organism evidence="6 7">
    <name type="scientific">Aspergillus bertholletiae</name>
    <dbReference type="NCBI Taxonomy" id="1226010"/>
    <lineage>
        <taxon>Eukaryota</taxon>
        <taxon>Fungi</taxon>
        <taxon>Dikarya</taxon>
        <taxon>Ascomycota</taxon>
        <taxon>Pezizomycotina</taxon>
        <taxon>Eurotiomycetes</taxon>
        <taxon>Eurotiomycetidae</taxon>
        <taxon>Eurotiales</taxon>
        <taxon>Aspergillaceae</taxon>
        <taxon>Aspergillus</taxon>
        <taxon>Aspergillus subgen. Circumdati</taxon>
    </lineage>
</organism>
<evidence type="ECO:0000313" key="6">
    <source>
        <dbReference type="EMBL" id="KAE8372001.1"/>
    </source>
</evidence>
<dbReference type="PANTHER" id="PTHR11986:SF18">
    <property type="entry name" value="ORNITHINE AMINOTRANSFERASE, MITOCHONDRIAL"/>
    <property type="match status" value="1"/>
</dbReference>
<keyword evidence="3 4" id="KW-0663">Pyridoxal phosphate</keyword>
<protein>
    <recommendedName>
        <fullName evidence="5">Ornithine aminotransferase</fullName>
        <ecNumber evidence="5">2.6.1.13</ecNumber>
    </recommendedName>
</protein>
<dbReference type="UniPathway" id="UPA00098">
    <property type="reaction ID" value="UER00358"/>
</dbReference>
<dbReference type="GO" id="GO:0042802">
    <property type="term" value="F:identical protein binding"/>
    <property type="evidence" value="ECO:0007669"/>
    <property type="project" value="TreeGrafter"/>
</dbReference>
<gene>
    <name evidence="6" type="ORF">BDV26DRAFT_298279</name>
</gene>
<dbReference type="GO" id="GO:0030170">
    <property type="term" value="F:pyridoxal phosphate binding"/>
    <property type="evidence" value="ECO:0007669"/>
    <property type="project" value="InterPro"/>
</dbReference>
<dbReference type="Proteomes" id="UP000326198">
    <property type="component" value="Unassembled WGS sequence"/>
</dbReference>
<dbReference type="GO" id="GO:0055129">
    <property type="term" value="P:L-proline biosynthetic process"/>
    <property type="evidence" value="ECO:0007669"/>
    <property type="project" value="UniProtKB-UniPathway"/>
</dbReference>
<dbReference type="InterPro" id="IPR015421">
    <property type="entry name" value="PyrdxlP-dep_Trfase_major"/>
</dbReference>
<dbReference type="Gene3D" id="3.90.1150.10">
    <property type="entry name" value="Aspartate Aminotransferase, domain 1"/>
    <property type="match status" value="1"/>
</dbReference>
<comment type="similarity">
    <text evidence="2 4">Belongs to the class-III pyridoxal-phosphate-dependent aminotransferase family.</text>
</comment>
<dbReference type="AlphaFoldDB" id="A0A5N7AQ66"/>
<dbReference type="InterPro" id="IPR015422">
    <property type="entry name" value="PyrdxlP-dep_Trfase_small"/>
</dbReference>
<keyword evidence="7" id="KW-1185">Reference proteome</keyword>
<evidence type="ECO:0000256" key="1">
    <source>
        <dbReference type="ARBA" id="ARBA00001933"/>
    </source>
</evidence>
<evidence type="ECO:0000256" key="3">
    <source>
        <dbReference type="ARBA" id="ARBA00022898"/>
    </source>
</evidence>
<dbReference type="SUPFAM" id="SSF53383">
    <property type="entry name" value="PLP-dependent transferases"/>
    <property type="match status" value="1"/>
</dbReference>
<dbReference type="OrthoDB" id="10261433at2759"/>
<reference evidence="6 7" key="1">
    <citation type="submission" date="2019-04" db="EMBL/GenBank/DDBJ databases">
        <title>Friends and foes A comparative genomics studyof 23 Aspergillus species from section Flavi.</title>
        <authorList>
            <consortium name="DOE Joint Genome Institute"/>
            <person name="Kjaerbolling I."/>
            <person name="Vesth T."/>
            <person name="Frisvad J.C."/>
            <person name="Nybo J.L."/>
            <person name="Theobald S."/>
            <person name="Kildgaard S."/>
            <person name="Isbrandt T."/>
            <person name="Kuo A."/>
            <person name="Sato A."/>
            <person name="Lyhne E.K."/>
            <person name="Kogle M.E."/>
            <person name="Wiebenga A."/>
            <person name="Kun R.S."/>
            <person name="Lubbers R.J."/>
            <person name="Makela M.R."/>
            <person name="Barry K."/>
            <person name="Chovatia M."/>
            <person name="Clum A."/>
            <person name="Daum C."/>
            <person name="Haridas S."/>
            <person name="He G."/>
            <person name="LaButti K."/>
            <person name="Lipzen A."/>
            <person name="Mondo S."/>
            <person name="Riley R."/>
            <person name="Salamov A."/>
            <person name="Simmons B.A."/>
            <person name="Magnuson J.K."/>
            <person name="Henrissat B."/>
            <person name="Mortensen U.H."/>
            <person name="Larsen T.O."/>
            <person name="Devries R.P."/>
            <person name="Grigoriev I.V."/>
            <person name="Machida M."/>
            <person name="Baker S.E."/>
            <person name="Andersen M.R."/>
        </authorList>
    </citation>
    <scope>NUCLEOTIDE SEQUENCE [LARGE SCALE GENOMIC DNA]</scope>
    <source>
        <strain evidence="6 7">IBT 29228</strain>
    </source>
</reference>
<dbReference type="GO" id="GO:0019544">
    <property type="term" value="P:L-arginine catabolic process to L-glutamate"/>
    <property type="evidence" value="ECO:0007669"/>
    <property type="project" value="TreeGrafter"/>
</dbReference>
<dbReference type="Gene3D" id="3.40.640.10">
    <property type="entry name" value="Type I PLP-dependent aspartate aminotransferase-like (Major domain)"/>
    <property type="match status" value="1"/>
</dbReference>
<dbReference type="InterPro" id="IPR015424">
    <property type="entry name" value="PyrdxlP-dep_Trfase"/>
</dbReference>
<comment type="pathway">
    <text evidence="5">Amino-acid biosynthesis; L-proline biosynthesis; L-glutamate 5-semialdehyde from L-ornithine: step 1/1.</text>
</comment>
<keyword evidence="5 6" id="KW-0808">Transferase</keyword>
<dbReference type="GO" id="GO:0005737">
    <property type="term" value="C:cytoplasm"/>
    <property type="evidence" value="ECO:0007669"/>
    <property type="project" value="TreeGrafter"/>
</dbReference>
<dbReference type="InterPro" id="IPR050103">
    <property type="entry name" value="Class-III_PLP-dep_AT"/>
</dbReference>
<dbReference type="PIRSF" id="PIRSF000521">
    <property type="entry name" value="Transaminase_4ab_Lys_Orn"/>
    <property type="match status" value="1"/>
</dbReference>
<dbReference type="EMBL" id="ML736382">
    <property type="protein sequence ID" value="KAE8372001.1"/>
    <property type="molecule type" value="Genomic_DNA"/>
</dbReference>
<dbReference type="EC" id="2.6.1.13" evidence="5"/>
<dbReference type="GO" id="GO:0010121">
    <property type="term" value="P:L-arginine catabolic process to proline via ornithine"/>
    <property type="evidence" value="ECO:0007669"/>
    <property type="project" value="TreeGrafter"/>
</dbReference>
<dbReference type="InterPro" id="IPR005814">
    <property type="entry name" value="Aminotrans_3"/>
</dbReference>
<proteinExistence type="inferred from homology"/>
<dbReference type="PANTHER" id="PTHR11986">
    <property type="entry name" value="AMINOTRANSFERASE CLASS III"/>
    <property type="match status" value="1"/>
</dbReference>